<keyword evidence="1" id="KW-0479">Metal-binding</keyword>
<protein>
    <recommendedName>
        <fullName evidence="1">Protein FAR1-RELATED SEQUENCE</fullName>
    </recommendedName>
</protein>
<evidence type="ECO:0000313" key="3">
    <source>
        <dbReference type="EMBL" id="ABF96373.1"/>
    </source>
</evidence>
<dbReference type="Pfam" id="PF10551">
    <property type="entry name" value="MULE"/>
    <property type="match status" value="1"/>
</dbReference>
<dbReference type="GO" id="GO:0005634">
    <property type="term" value="C:nucleus"/>
    <property type="evidence" value="ECO:0007669"/>
    <property type="project" value="UniProtKB-SubCell"/>
</dbReference>
<reference evidence="3" key="2">
    <citation type="submission" date="2006-06" db="EMBL/GenBank/DDBJ databases">
        <authorList>
            <person name="Buell R."/>
            <person name="Wing R.A."/>
            <person name="McCombie W.A."/>
            <person name="Ouyang S."/>
        </authorList>
    </citation>
    <scope>NUCLEOTIDE SEQUENCE</scope>
</reference>
<keyword evidence="1" id="KW-0539">Nucleus</keyword>
<comment type="similarity">
    <text evidence="1">Belongs to the FHY3/FAR1 family.</text>
</comment>
<gene>
    <name evidence="3" type="ordered locus">LOC_Os03g27400</name>
</gene>
<dbReference type="PANTHER" id="PTHR31669:SF299">
    <property type="entry name" value="PROTEIN FAR1-RELATED SEQUENCE"/>
    <property type="match status" value="1"/>
</dbReference>
<dbReference type="GO" id="GO:0006355">
    <property type="term" value="P:regulation of DNA-templated transcription"/>
    <property type="evidence" value="ECO:0007669"/>
    <property type="project" value="UniProtKB-UniRule"/>
</dbReference>
<keyword evidence="1" id="KW-0862">Zinc</keyword>
<dbReference type="PANTHER" id="PTHR31669">
    <property type="entry name" value="PROTEIN FAR1-RELATED SEQUENCE 10-RELATED"/>
    <property type="match status" value="1"/>
</dbReference>
<dbReference type="AlphaFoldDB" id="Q10KA0"/>
<feature type="domain" description="MULE transposase" evidence="2">
    <location>
        <begin position="19"/>
        <end position="99"/>
    </location>
</feature>
<dbReference type="GO" id="GO:0008270">
    <property type="term" value="F:zinc ion binding"/>
    <property type="evidence" value="ECO:0007669"/>
    <property type="project" value="UniProtKB-UniRule"/>
</dbReference>
<proteinExistence type="inferred from homology"/>
<reference evidence="3" key="1">
    <citation type="journal article" date="2005" name="Genome Res.">
        <title>Sequence, annotation, and analysis of synteny between rice chromosome 3 and diverged grass species.</title>
        <authorList>
            <consortium name="Rice Chromosome 3 Sequencing Consortium"/>
            <person name="Buell C.R."/>
            <person name="Yuan Q."/>
            <person name="Ouyang S."/>
            <person name="Liu J."/>
            <person name="Zhu W."/>
            <person name="Wang A."/>
            <person name="Maiti R."/>
            <person name="Haas B."/>
            <person name="Wortman J."/>
            <person name="Pertea M."/>
            <person name="Jones K.M."/>
            <person name="Kim M."/>
            <person name="Overton L."/>
            <person name="Tsitrin T."/>
            <person name="Fadrosh D."/>
            <person name="Bera J."/>
            <person name="Weaver B."/>
            <person name="Jin S."/>
            <person name="Johri S."/>
            <person name="Reardon M."/>
            <person name="Webb K."/>
            <person name="Hill J."/>
            <person name="Moffat K."/>
            <person name="Tallon L."/>
            <person name="Van Aken S."/>
            <person name="Lewis M."/>
            <person name="Utterback T."/>
            <person name="Feldblyum T."/>
            <person name="Zismann V."/>
            <person name="Iobst S."/>
            <person name="Hsiao J."/>
            <person name="de Vazeille A.R."/>
            <person name="Salzberg S.L."/>
            <person name="White O."/>
            <person name="Fraser C."/>
            <person name="Yu Y."/>
            <person name="Kim H."/>
            <person name="Rambo T."/>
            <person name="Currie J."/>
            <person name="Collura K."/>
            <person name="Kernodle-Thompson S."/>
            <person name="Wei F."/>
            <person name="Kudrna K."/>
            <person name="Ammiraju J.S."/>
            <person name="Luo M."/>
            <person name="Goicoechea J.L."/>
            <person name="Wing R.A."/>
            <person name="Henry D."/>
            <person name="Oates R."/>
            <person name="Palmer M."/>
            <person name="Pries G."/>
            <person name="Saski C."/>
            <person name="Simmons J."/>
            <person name="Soderlund C."/>
            <person name="Nelson W."/>
            <person name="de la Bastide M."/>
            <person name="Spiegel L."/>
            <person name="Nascimento L."/>
            <person name="Huang E."/>
            <person name="Preston R."/>
            <person name="Zutavern T."/>
            <person name="Palmer L."/>
            <person name="O'Shaughnessy A."/>
            <person name="Dike S."/>
            <person name="McCombie W.R."/>
            <person name="Minx P."/>
            <person name="Cordum H."/>
            <person name="Wilson R."/>
            <person name="Jin W."/>
            <person name="Lee H.R."/>
            <person name="Jiang J."/>
            <person name="Jackson S."/>
        </authorList>
    </citation>
    <scope>NUCLEOTIDE SEQUENCE [LARGE SCALE GENOMIC DNA]</scope>
</reference>
<sequence>MGGRPAAGWEAGRKLDDGRPFGLIVGVNNHKKTIVFGASLLYDETAESFAWLFKTFLNVMSGKQPQTILTDEDAAMAKAIKLVLTKAHHRICVWHMNQNACKHLAGVVKDYKKFNAAFQHCTYDIEEEDEFLNAWHAMLNMFELQDNKWLERLFDKREHWALVYGRNTFSADMSSTQRSESMNNELKVVLNKRLEEVKCDFKATQTTPKLKAELNILRHASRVYTAAMFKIFQDQVLQTLNCDIFFCASSDAEKVLDINNVKYIPEHYIMKRWTIDAKALQITRNCNLQEDSKTILSNRYKELCRMFVQIAARAANSKESYFMAANCAEKLAQDVEKCLQIRSDPDMDDLPTSQDATVHASIIPKQNEEVVKPRGIKVKPKTILGSRRHVSGLDKSKRRRTKNKVQSVPEAHHIDTLTPIATTSIRMPEQYDNFMGHFQVPMTQPYMFWPHYNSVPSASPQPFVDITALMTEQNKGLQQQKPF</sequence>
<dbReference type="InterPro" id="IPR031052">
    <property type="entry name" value="FHY3/FAR1"/>
</dbReference>
<dbReference type="EMBL" id="DP000009">
    <property type="protein sequence ID" value="ABF96373.1"/>
    <property type="molecule type" value="Genomic_DNA"/>
</dbReference>
<evidence type="ECO:0000259" key="2">
    <source>
        <dbReference type="Pfam" id="PF10551"/>
    </source>
</evidence>
<name>Q10KA0_ORYSJ</name>
<keyword evidence="1" id="KW-0863">Zinc-finger</keyword>
<comment type="subcellular location">
    <subcellularLocation>
        <location evidence="1">Nucleus</location>
    </subcellularLocation>
</comment>
<organism evidence="3">
    <name type="scientific">Oryza sativa subsp. japonica</name>
    <name type="common">Rice</name>
    <dbReference type="NCBI Taxonomy" id="39947"/>
    <lineage>
        <taxon>Eukaryota</taxon>
        <taxon>Viridiplantae</taxon>
        <taxon>Streptophyta</taxon>
        <taxon>Embryophyta</taxon>
        <taxon>Tracheophyta</taxon>
        <taxon>Spermatophyta</taxon>
        <taxon>Magnoliopsida</taxon>
        <taxon>Liliopsida</taxon>
        <taxon>Poales</taxon>
        <taxon>Poaceae</taxon>
        <taxon>BOP clade</taxon>
        <taxon>Oryzoideae</taxon>
        <taxon>Oryzeae</taxon>
        <taxon>Oryzinae</taxon>
        <taxon>Oryza</taxon>
        <taxon>Oryza sativa</taxon>
    </lineage>
</organism>
<evidence type="ECO:0000256" key="1">
    <source>
        <dbReference type="RuleBase" id="RU367018"/>
    </source>
</evidence>
<comment type="function">
    <text evidence="1">Putative transcription activator involved in regulating light control of development.</text>
</comment>
<accession>Q10KA0</accession>
<dbReference type="InterPro" id="IPR018289">
    <property type="entry name" value="MULE_transposase_dom"/>
</dbReference>